<proteinExistence type="predicted"/>
<evidence type="ECO:0000256" key="1">
    <source>
        <dbReference type="SAM" id="Phobius"/>
    </source>
</evidence>
<evidence type="ECO:0000313" key="3">
    <source>
        <dbReference type="Proteomes" id="UP000231926"/>
    </source>
</evidence>
<reference evidence="2 3" key="1">
    <citation type="submission" date="2017-07" db="EMBL/GenBank/DDBJ databases">
        <title>Leptospira spp. isolated from tropical soils.</title>
        <authorList>
            <person name="Thibeaux R."/>
            <person name="Iraola G."/>
            <person name="Ferres I."/>
            <person name="Bierque E."/>
            <person name="Girault D."/>
            <person name="Soupe-Gilbert M.-E."/>
            <person name="Picardeau M."/>
            <person name="Goarant C."/>
        </authorList>
    </citation>
    <scope>NUCLEOTIDE SEQUENCE [LARGE SCALE GENOMIC DNA]</scope>
    <source>
        <strain evidence="2 3">FH4-C-A2</strain>
    </source>
</reference>
<keyword evidence="1" id="KW-0472">Membrane</keyword>
<organism evidence="2 3">
    <name type="scientific">Leptospira saintgironsiae</name>
    <dbReference type="NCBI Taxonomy" id="2023183"/>
    <lineage>
        <taxon>Bacteria</taxon>
        <taxon>Pseudomonadati</taxon>
        <taxon>Spirochaetota</taxon>
        <taxon>Spirochaetia</taxon>
        <taxon>Leptospirales</taxon>
        <taxon>Leptospiraceae</taxon>
        <taxon>Leptospira</taxon>
    </lineage>
</organism>
<comment type="caution">
    <text evidence="2">The sequence shown here is derived from an EMBL/GenBank/DDBJ whole genome shotgun (WGS) entry which is preliminary data.</text>
</comment>
<gene>
    <name evidence="2" type="ORF">CH362_12830</name>
</gene>
<sequence length="158" mass="17925">MLSKIRFFALILSALTLGMRFAHVMEAAPKLHWEAELYFQVQTSLYKYFAIIGPIVQIGSILLIFTIAYLSKGTKSFRYTILSAFSFIFSLGVWFFFVAPASSQIKEWTVTHTIPENWNSIRSAWQFGQVGAFSFDLIAFCLLASSILLVKDDSIQKS</sequence>
<feature type="transmembrane region" description="Helical" evidence="1">
    <location>
        <begin position="46"/>
        <end position="70"/>
    </location>
</feature>
<protein>
    <recommendedName>
        <fullName evidence="4">DUF1772 domain-containing protein</fullName>
    </recommendedName>
</protein>
<keyword evidence="1" id="KW-0812">Transmembrane</keyword>
<name>A0A2M9YB09_9LEPT</name>
<dbReference type="AlphaFoldDB" id="A0A2M9YB09"/>
<feature type="transmembrane region" description="Helical" evidence="1">
    <location>
        <begin position="77"/>
        <end position="97"/>
    </location>
</feature>
<dbReference type="RefSeq" id="WP_100710744.1">
    <property type="nucleotide sequence ID" value="NZ_NPDR01000005.1"/>
</dbReference>
<keyword evidence="3" id="KW-1185">Reference proteome</keyword>
<dbReference type="OrthoDB" id="340172at2"/>
<feature type="transmembrane region" description="Helical" evidence="1">
    <location>
        <begin position="127"/>
        <end position="150"/>
    </location>
</feature>
<evidence type="ECO:0008006" key="4">
    <source>
        <dbReference type="Google" id="ProtNLM"/>
    </source>
</evidence>
<dbReference type="EMBL" id="NPDR01000005">
    <property type="protein sequence ID" value="PJZ48649.1"/>
    <property type="molecule type" value="Genomic_DNA"/>
</dbReference>
<keyword evidence="1" id="KW-1133">Transmembrane helix</keyword>
<evidence type="ECO:0000313" key="2">
    <source>
        <dbReference type="EMBL" id="PJZ48649.1"/>
    </source>
</evidence>
<dbReference type="Proteomes" id="UP000231926">
    <property type="component" value="Unassembled WGS sequence"/>
</dbReference>
<accession>A0A2M9YB09</accession>